<dbReference type="Pfam" id="PF00664">
    <property type="entry name" value="ABC_membrane"/>
    <property type="match status" value="1"/>
</dbReference>
<dbReference type="PROSITE" id="PS50929">
    <property type="entry name" value="ABC_TM1F"/>
    <property type="match status" value="1"/>
</dbReference>
<evidence type="ECO:0000259" key="9">
    <source>
        <dbReference type="PROSITE" id="PS50929"/>
    </source>
</evidence>
<dbReference type="Proteomes" id="UP001230685">
    <property type="component" value="Unassembled WGS sequence"/>
</dbReference>
<keyword evidence="11" id="KW-1185">Reference proteome</keyword>
<dbReference type="InterPro" id="IPR003593">
    <property type="entry name" value="AAA+_ATPase"/>
</dbReference>
<dbReference type="SUPFAM" id="SSF52540">
    <property type="entry name" value="P-loop containing nucleoside triphosphate hydrolases"/>
    <property type="match status" value="1"/>
</dbReference>
<feature type="transmembrane region" description="Helical" evidence="7">
    <location>
        <begin position="185"/>
        <end position="204"/>
    </location>
</feature>
<dbReference type="Gene3D" id="3.40.50.300">
    <property type="entry name" value="P-loop containing nucleotide triphosphate hydrolases"/>
    <property type="match status" value="1"/>
</dbReference>
<keyword evidence="4" id="KW-0067">ATP-binding</keyword>
<feature type="transmembrane region" description="Helical" evidence="7">
    <location>
        <begin position="267"/>
        <end position="286"/>
    </location>
</feature>
<evidence type="ECO:0000256" key="6">
    <source>
        <dbReference type="ARBA" id="ARBA00023136"/>
    </source>
</evidence>
<keyword evidence="5 7" id="KW-1133">Transmembrane helix</keyword>
<dbReference type="Pfam" id="PF00005">
    <property type="entry name" value="ABC_tran"/>
    <property type="match status" value="1"/>
</dbReference>
<feature type="domain" description="ABC transporter" evidence="8">
    <location>
        <begin position="363"/>
        <end position="599"/>
    </location>
</feature>
<dbReference type="InterPro" id="IPR017871">
    <property type="entry name" value="ABC_transporter-like_CS"/>
</dbReference>
<evidence type="ECO:0000256" key="7">
    <source>
        <dbReference type="SAM" id="Phobius"/>
    </source>
</evidence>
<dbReference type="InterPro" id="IPR036640">
    <property type="entry name" value="ABC1_TM_sf"/>
</dbReference>
<keyword evidence="3" id="KW-0547">Nucleotide-binding</keyword>
<evidence type="ECO:0000259" key="8">
    <source>
        <dbReference type="PROSITE" id="PS50893"/>
    </source>
</evidence>
<feature type="transmembrane region" description="Helical" evidence="7">
    <location>
        <begin position="86"/>
        <end position="106"/>
    </location>
</feature>
<reference evidence="10 11" key="1">
    <citation type="submission" date="2023-07" db="EMBL/GenBank/DDBJ databases">
        <authorList>
            <person name="Kim M.K."/>
        </authorList>
    </citation>
    <scope>NUCLEOTIDE SEQUENCE [LARGE SCALE GENOMIC DNA]</scope>
    <source>
        <strain evidence="10 11">KR1UV-12</strain>
    </source>
</reference>
<dbReference type="PANTHER" id="PTHR43394:SF1">
    <property type="entry name" value="ATP-BINDING CASSETTE SUB-FAMILY B MEMBER 10, MITOCHONDRIAL"/>
    <property type="match status" value="1"/>
</dbReference>
<dbReference type="InterPro" id="IPR003439">
    <property type="entry name" value="ABC_transporter-like_ATP-bd"/>
</dbReference>
<dbReference type="EMBL" id="JAUUDS010000001">
    <property type="protein sequence ID" value="MDP1025816.1"/>
    <property type="molecule type" value="Genomic_DNA"/>
</dbReference>
<evidence type="ECO:0000256" key="5">
    <source>
        <dbReference type="ARBA" id="ARBA00022989"/>
    </source>
</evidence>
<feature type="transmembrane region" description="Helical" evidence="7">
    <location>
        <begin position="45"/>
        <end position="66"/>
    </location>
</feature>
<evidence type="ECO:0000313" key="11">
    <source>
        <dbReference type="Proteomes" id="UP001230685"/>
    </source>
</evidence>
<comment type="caution">
    <text evidence="10">The sequence shown here is derived from an EMBL/GenBank/DDBJ whole genome shotgun (WGS) entry which is preliminary data.</text>
</comment>
<dbReference type="PANTHER" id="PTHR43394">
    <property type="entry name" value="ATP-DEPENDENT PERMEASE MDL1, MITOCHONDRIAL"/>
    <property type="match status" value="1"/>
</dbReference>
<accession>A0ABT9EGB1</accession>
<name>A0ABT9EGB1_9SPHN</name>
<feature type="transmembrane region" description="Helical" evidence="7">
    <location>
        <begin position="298"/>
        <end position="319"/>
    </location>
</feature>
<dbReference type="CDD" id="cd18575">
    <property type="entry name" value="ABC_6TM_bac_exporter_ABCB8_10_like"/>
    <property type="match status" value="1"/>
</dbReference>
<protein>
    <submittedName>
        <fullName evidence="10">ABC transporter transmembrane domain-containing protein</fullName>
    </submittedName>
</protein>
<keyword evidence="2 7" id="KW-0812">Transmembrane</keyword>
<proteinExistence type="predicted"/>
<dbReference type="NCBIfam" id="TIGR02204">
    <property type="entry name" value="MsbA_rel"/>
    <property type="match status" value="1"/>
</dbReference>
<evidence type="ECO:0000313" key="10">
    <source>
        <dbReference type="EMBL" id="MDP1025816.1"/>
    </source>
</evidence>
<dbReference type="SUPFAM" id="SSF90123">
    <property type="entry name" value="ABC transporter transmembrane region"/>
    <property type="match status" value="1"/>
</dbReference>
<organism evidence="10 11">
    <name type="scientific">Sphingomonas aurea</name>
    <dbReference type="NCBI Taxonomy" id="3063994"/>
    <lineage>
        <taxon>Bacteria</taxon>
        <taxon>Pseudomonadati</taxon>
        <taxon>Pseudomonadota</taxon>
        <taxon>Alphaproteobacteria</taxon>
        <taxon>Sphingomonadales</taxon>
        <taxon>Sphingomonadaceae</taxon>
        <taxon>Sphingomonas</taxon>
    </lineage>
</organism>
<dbReference type="SMART" id="SM00382">
    <property type="entry name" value="AAA"/>
    <property type="match status" value="1"/>
</dbReference>
<gene>
    <name evidence="10" type="ORF">Q5H91_01180</name>
</gene>
<dbReference type="InterPro" id="IPR039421">
    <property type="entry name" value="Type_1_exporter"/>
</dbReference>
<feature type="domain" description="ABC transmembrane type-1" evidence="9">
    <location>
        <begin position="46"/>
        <end position="328"/>
    </location>
</feature>
<comment type="subcellular location">
    <subcellularLocation>
        <location evidence="1">Cell membrane</location>
        <topology evidence="1">Multi-pass membrane protein</topology>
    </subcellularLocation>
</comment>
<evidence type="ECO:0000256" key="1">
    <source>
        <dbReference type="ARBA" id="ARBA00004651"/>
    </source>
</evidence>
<dbReference type="Gene3D" id="1.20.1560.10">
    <property type="entry name" value="ABC transporter type 1, transmembrane domain"/>
    <property type="match status" value="1"/>
</dbReference>
<dbReference type="InterPro" id="IPR011918">
    <property type="entry name" value="ABC_MsbA_ATP-bd"/>
</dbReference>
<sequence length="605" mass="64648">MADPDPRSPLPAHPAFPDGAAPAERRRLGDLGMVWHHAARYPGRIAIACAALVTTSAATIAIPYGFKRVIDRGFGGGASTSFATSFHYLLMIVAVLAIATAIRFYYVSWLGERVVADIRTKTQGHLLRLSPRFFEENRPSEIASRLTSDTALIEMVVGSTVSVALRNCFTGVGGMIYLFAISPKLAGLLMLGIPLIILPMTLLGKRVRAYSRTSQDRVAMVGTLTTETLGAMRIVQAFGQERREGARFAEAVEATFAAARQRNALRAGMTAIVIALVFGSITLVLWEGAIDVAAGRLSGGSIAAFVLTGGIVAGAFGALTEVYGDLLRGAGAASRLAELMAEVPAIAPPAQPVSLPLPPRGAIRFEDVRFHYPTRPEIAALDHFSLDVAPGETVAVVGPSGAGKSTLFQLAERFYDPDAGRVLVDGVPLTDADPAEVRARIAMVPQETVIFAASARDNLRYGRWDAHDDELWAAAEAANAAEFLRRLPAGFDTYLGEGGARLSGGQRQRLAIARALLRDAPILLLDEATSALDAESERLVQQALERLMEHRTTLVIAHRLATVRAAGRIIVMDEGRIVEQGSHAALIERSGLYARLASLQFSEAA</sequence>
<keyword evidence="6 7" id="KW-0472">Membrane</keyword>
<dbReference type="InterPro" id="IPR011527">
    <property type="entry name" value="ABC1_TM_dom"/>
</dbReference>
<evidence type="ECO:0000256" key="3">
    <source>
        <dbReference type="ARBA" id="ARBA00022741"/>
    </source>
</evidence>
<evidence type="ECO:0000256" key="4">
    <source>
        <dbReference type="ARBA" id="ARBA00022840"/>
    </source>
</evidence>
<evidence type="ECO:0000256" key="2">
    <source>
        <dbReference type="ARBA" id="ARBA00022692"/>
    </source>
</evidence>
<dbReference type="PROSITE" id="PS50893">
    <property type="entry name" value="ABC_TRANSPORTER_2"/>
    <property type="match status" value="1"/>
</dbReference>
<dbReference type="PROSITE" id="PS00211">
    <property type="entry name" value="ABC_TRANSPORTER_1"/>
    <property type="match status" value="1"/>
</dbReference>
<dbReference type="RefSeq" id="WP_305171398.1">
    <property type="nucleotide sequence ID" value="NZ_JAUUDS010000001.1"/>
</dbReference>
<dbReference type="InterPro" id="IPR027417">
    <property type="entry name" value="P-loop_NTPase"/>
</dbReference>